<feature type="domain" description="Enolase N-terminal" evidence="17">
    <location>
        <begin position="4"/>
        <end position="134"/>
    </location>
</feature>
<evidence type="ECO:0000256" key="13">
    <source>
        <dbReference type="PIRSR" id="PIRSR001400-1"/>
    </source>
</evidence>
<feature type="binding site" evidence="12">
    <location>
        <position position="394"/>
    </location>
    <ligand>
        <name>(2R)-2-phosphoglycerate</name>
        <dbReference type="ChEBI" id="CHEBI:58289"/>
    </ligand>
</feature>
<dbReference type="Gene3D" id="3.30.390.10">
    <property type="entry name" value="Enolase-like, N-terminal domain"/>
    <property type="match status" value="1"/>
</dbReference>
<comment type="function">
    <text evidence="11 12">Catalyzes the reversible conversion of 2-phosphoglycerate (2-PG) into phosphoenolpyruvate (PEP). It is essential for the degradation of carbohydrates via glycolysis.</text>
</comment>
<dbReference type="PANTHER" id="PTHR11902:SF1">
    <property type="entry name" value="ENOLASE"/>
    <property type="match status" value="1"/>
</dbReference>
<evidence type="ECO:0000256" key="3">
    <source>
        <dbReference type="ARBA" id="ARBA00012058"/>
    </source>
</evidence>
<comment type="similarity">
    <text evidence="2 12">Belongs to the enolase family.</text>
</comment>
<dbReference type="SFLD" id="SFLDF00002">
    <property type="entry name" value="enolase"/>
    <property type="match status" value="1"/>
</dbReference>
<dbReference type="SMART" id="SM01192">
    <property type="entry name" value="Enolase_C"/>
    <property type="match status" value="1"/>
</dbReference>
<feature type="binding site" evidence="14">
    <location>
        <position position="159"/>
    </location>
    <ligand>
        <name>substrate</name>
    </ligand>
</feature>
<evidence type="ECO:0000259" key="17">
    <source>
        <dbReference type="SMART" id="SM01193"/>
    </source>
</evidence>
<dbReference type="SUPFAM" id="SSF51604">
    <property type="entry name" value="Enolase C-terminal domain-like"/>
    <property type="match status" value="1"/>
</dbReference>
<comment type="cofactor">
    <cofactor evidence="15">
        <name>Mg(2+)</name>
        <dbReference type="ChEBI" id="CHEBI:18420"/>
    </cofactor>
    <text evidence="15">Mg(2+) is required for catalysis and for stabilizing the dimer.</text>
</comment>
<dbReference type="HAMAP" id="MF_00318">
    <property type="entry name" value="Enolase"/>
    <property type="match status" value="1"/>
</dbReference>
<dbReference type="FunFam" id="3.20.20.120:FF:000001">
    <property type="entry name" value="Enolase"/>
    <property type="match status" value="1"/>
</dbReference>
<dbReference type="PANTHER" id="PTHR11902">
    <property type="entry name" value="ENOLASE"/>
    <property type="match status" value="1"/>
</dbReference>
<feature type="binding site" evidence="12 15">
    <location>
        <position position="318"/>
    </location>
    <ligand>
        <name>Mg(2+)</name>
        <dbReference type="ChEBI" id="CHEBI:18420"/>
    </ligand>
</feature>
<evidence type="ECO:0000256" key="10">
    <source>
        <dbReference type="ARBA" id="ARBA00023239"/>
    </source>
</evidence>
<gene>
    <name evidence="12" type="primary">eno</name>
    <name evidence="18" type="ORF">FH971_14820</name>
</gene>
<dbReference type="UniPathway" id="UPA00109">
    <property type="reaction ID" value="UER00187"/>
</dbReference>
<feature type="binding site" evidence="14">
    <location>
        <position position="318"/>
    </location>
    <ligand>
        <name>substrate</name>
    </ligand>
</feature>
<keyword evidence="9 12" id="KW-0324">Glycolysis</keyword>
<dbReference type="EC" id="4.2.1.11" evidence="3 12"/>
<comment type="pathway">
    <text evidence="1 12">Carbohydrate degradation; glycolysis; pyruvate from D-glyceraldehyde 3-phosphate: step 4/5.</text>
</comment>
<dbReference type="PRINTS" id="PR00148">
    <property type="entry name" value="ENOLASE"/>
</dbReference>
<dbReference type="KEGG" id="spol:FH971_14820"/>
<comment type="subcellular location">
    <subcellularLocation>
        <location evidence="12">Cytoplasm</location>
    </subcellularLocation>
    <subcellularLocation>
        <location evidence="12">Secreted</location>
    </subcellularLocation>
    <subcellularLocation>
        <location evidence="12">Cell surface</location>
    </subcellularLocation>
    <text evidence="12">Fractions of enolase are present in both the cytoplasm and on the cell surface.</text>
</comment>
<feature type="domain" description="Enolase C-terminal TIM barrel" evidence="16">
    <location>
        <begin position="143"/>
        <end position="431"/>
    </location>
</feature>
<dbReference type="GO" id="GO:0006096">
    <property type="term" value="P:glycolytic process"/>
    <property type="evidence" value="ECO:0007669"/>
    <property type="project" value="UniProtKB-UniRule"/>
</dbReference>
<dbReference type="Gene3D" id="3.20.20.120">
    <property type="entry name" value="Enolase-like C-terminal domain"/>
    <property type="match status" value="1"/>
</dbReference>
<evidence type="ECO:0000256" key="9">
    <source>
        <dbReference type="ARBA" id="ARBA00023152"/>
    </source>
</evidence>
<dbReference type="SMART" id="SM01193">
    <property type="entry name" value="Enolase_N"/>
    <property type="match status" value="1"/>
</dbReference>
<feature type="binding site" evidence="12">
    <location>
        <position position="373"/>
    </location>
    <ligand>
        <name>(2R)-2-phosphoglycerate</name>
        <dbReference type="ChEBI" id="CHEBI:58289"/>
    </ligand>
</feature>
<dbReference type="GO" id="GO:0000287">
    <property type="term" value="F:magnesium ion binding"/>
    <property type="evidence" value="ECO:0007669"/>
    <property type="project" value="UniProtKB-UniRule"/>
</dbReference>
<name>A0A4Y5YHM9_9GAMM</name>
<feature type="binding site" evidence="12">
    <location>
        <position position="167"/>
    </location>
    <ligand>
        <name>(2R)-2-phosphoglycerate</name>
        <dbReference type="ChEBI" id="CHEBI:58289"/>
    </ligand>
</feature>
<evidence type="ECO:0000256" key="15">
    <source>
        <dbReference type="PIRSR" id="PIRSR001400-3"/>
    </source>
</evidence>
<evidence type="ECO:0000256" key="6">
    <source>
        <dbReference type="ARBA" id="ARBA00022525"/>
    </source>
</evidence>
<comment type="cofactor">
    <cofactor evidence="12">
        <name>Mg(2+)</name>
        <dbReference type="ChEBI" id="CHEBI:18420"/>
    </cofactor>
    <text evidence="12">Binds a second Mg(2+) ion via substrate during catalysis.</text>
</comment>
<evidence type="ECO:0000256" key="8">
    <source>
        <dbReference type="ARBA" id="ARBA00022842"/>
    </source>
</evidence>
<evidence type="ECO:0000313" key="19">
    <source>
        <dbReference type="Proteomes" id="UP000319809"/>
    </source>
</evidence>
<dbReference type="GO" id="GO:0009986">
    <property type="term" value="C:cell surface"/>
    <property type="evidence" value="ECO:0007669"/>
    <property type="project" value="UniProtKB-SubCell"/>
</dbReference>
<keyword evidence="19" id="KW-1185">Reference proteome</keyword>
<dbReference type="Proteomes" id="UP000319809">
    <property type="component" value="Chromosome"/>
</dbReference>
<dbReference type="InterPro" id="IPR000941">
    <property type="entry name" value="Enolase"/>
</dbReference>
<evidence type="ECO:0000256" key="12">
    <source>
        <dbReference type="HAMAP-Rule" id="MF_00318"/>
    </source>
</evidence>
<keyword evidence="8 12" id="KW-0460">Magnesium</keyword>
<feature type="binding site" evidence="14">
    <location>
        <position position="291"/>
    </location>
    <ligand>
        <name>substrate</name>
    </ligand>
</feature>
<sequence>MANIIKVIGREIMDSRGNPTVEAEVHLEGGFIGMAAAPSGASTGSREALELRDGDKARYLGKGVLKAVAAVNGPIAEAIKGKDALDQAELDQIMIDLDGTENKAKFGANAILAVSLAIAKAAAAAKHVPLYAHIADLNGTPGVYSMPLPMMNIINGGEHADNSVDIQEFMIQPVGAKTFREGLRMGAEVFHSLAKVLKADGHSTAVGDEGGFAPNLASNEAALAAIKVAVANAGYELGKDITLAMDCAASEFYDKEANIYDLKGEGKKFTSEEFNFFLQGLTQRYPIVSIEDGLDESDWDGFAHQTKLMGDKIQLVGDDLFVTNTKILKRGIDNGIANSILIKFNQIGTLTETLAAIKMAKDAGFTVVISHRSGETEDSTIADLAVGTAAGQIKTGSLSRSDRVAKYNQLLRIEEALGSKAPYNGLKEVKGQG</sequence>
<dbReference type="InterPro" id="IPR020811">
    <property type="entry name" value="Enolase_N"/>
</dbReference>
<keyword evidence="7 12" id="KW-0479">Metal-binding</keyword>
<dbReference type="InterPro" id="IPR020809">
    <property type="entry name" value="Enolase_CS"/>
</dbReference>
<organism evidence="18 19">
    <name type="scientific">Shewanella polaris</name>
    <dbReference type="NCBI Taxonomy" id="2588449"/>
    <lineage>
        <taxon>Bacteria</taxon>
        <taxon>Pseudomonadati</taxon>
        <taxon>Pseudomonadota</taxon>
        <taxon>Gammaproteobacteria</taxon>
        <taxon>Alteromonadales</taxon>
        <taxon>Shewanellaceae</taxon>
        <taxon>Shewanella</taxon>
    </lineage>
</organism>
<dbReference type="SUPFAM" id="SSF54826">
    <property type="entry name" value="Enolase N-terminal domain-like"/>
    <property type="match status" value="1"/>
</dbReference>
<feature type="binding site" evidence="12">
    <location>
        <position position="372"/>
    </location>
    <ligand>
        <name>(2R)-2-phosphoglycerate</name>
        <dbReference type="ChEBI" id="CHEBI:58289"/>
    </ligand>
</feature>
<feature type="binding site" evidence="12">
    <location>
        <position position="343"/>
    </location>
    <ligand>
        <name>(2R)-2-phosphoglycerate</name>
        <dbReference type="ChEBI" id="CHEBI:58289"/>
    </ligand>
</feature>
<protein>
    <recommendedName>
        <fullName evidence="4 12">Enolase</fullName>
        <ecNumber evidence="3 12">4.2.1.11</ecNumber>
    </recommendedName>
    <alternativeName>
        <fullName evidence="12">2-phospho-D-glycerate hydro-lyase</fullName>
    </alternativeName>
    <alternativeName>
        <fullName evidence="12">2-phosphoglycerate dehydratase</fullName>
    </alternativeName>
</protein>
<accession>A0A4Y5YHM9</accession>
<evidence type="ECO:0000256" key="5">
    <source>
        <dbReference type="ARBA" id="ARBA00022490"/>
    </source>
</evidence>
<keyword evidence="6 12" id="KW-0964">Secreted</keyword>
<keyword evidence="18" id="KW-0670">Pyruvate</keyword>
<dbReference type="Pfam" id="PF03952">
    <property type="entry name" value="Enolase_N"/>
    <property type="match status" value="1"/>
</dbReference>
<evidence type="ECO:0000313" key="18">
    <source>
        <dbReference type="EMBL" id="QDE32118.1"/>
    </source>
</evidence>
<dbReference type="InterPro" id="IPR020810">
    <property type="entry name" value="Enolase_C"/>
</dbReference>
<evidence type="ECO:0000256" key="11">
    <source>
        <dbReference type="ARBA" id="ARBA00045763"/>
    </source>
</evidence>
<dbReference type="GO" id="GO:0000015">
    <property type="term" value="C:phosphopyruvate hydratase complex"/>
    <property type="evidence" value="ECO:0007669"/>
    <property type="project" value="InterPro"/>
</dbReference>
<dbReference type="InterPro" id="IPR029017">
    <property type="entry name" value="Enolase-like_N"/>
</dbReference>
<evidence type="ECO:0000256" key="4">
    <source>
        <dbReference type="ARBA" id="ARBA00017068"/>
    </source>
</evidence>
<dbReference type="AlphaFoldDB" id="A0A4Y5YHM9"/>
<proteinExistence type="inferred from homology"/>
<evidence type="ECO:0000256" key="14">
    <source>
        <dbReference type="PIRSR" id="PIRSR001400-2"/>
    </source>
</evidence>
<dbReference type="GO" id="GO:0004634">
    <property type="term" value="F:phosphopyruvate hydratase activity"/>
    <property type="evidence" value="ECO:0007669"/>
    <property type="project" value="UniProtKB-UniRule"/>
</dbReference>
<feature type="binding site" evidence="12 15">
    <location>
        <position position="291"/>
    </location>
    <ligand>
        <name>Mg(2+)</name>
        <dbReference type="ChEBI" id="CHEBI:18420"/>
    </ligand>
</feature>
<feature type="active site" description="Proton acceptor" evidence="12 13">
    <location>
        <position position="343"/>
    </location>
</feature>
<dbReference type="GO" id="GO:0005576">
    <property type="term" value="C:extracellular region"/>
    <property type="evidence" value="ECO:0007669"/>
    <property type="project" value="UniProtKB-SubCell"/>
</dbReference>
<dbReference type="PIRSF" id="PIRSF001400">
    <property type="entry name" value="Enolase"/>
    <property type="match status" value="1"/>
</dbReference>
<evidence type="ECO:0000256" key="7">
    <source>
        <dbReference type="ARBA" id="ARBA00022723"/>
    </source>
</evidence>
<dbReference type="RefSeq" id="WP_140234841.1">
    <property type="nucleotide sequence ID" value="NZ_CP041036.1"/>
</dbReference>
<feature type="binding site" evidence="14">
    <location>
        <position position="394"/>
    </location>
    <ligand>
        <name>substrate</name>
    </ligand>
</feature>
<feature type="binding site" evidence="12 15">
    <location>
        <position position="246"/>
    </location>
    <ligand>
        <name>Mg(2+)</name>
        <dbReference type="ChEBI" id="CHEBI:18420"/>
    </ligand>
</feature>
<evidence type="ECO:0000256" key="1">
    <source>
        <dbReference type="ARBA" id="ARBA00005031"/>
    </source>
</evidence>
<comment type="subunit">
    <text evidence="12">Component of the RNA degradosome, a multiprotein complex involved in RNA processing and mRNA degradation.</text>
</comment>
<dbReference type="Pfam" id="PF00113">
    <property type="entry name" value="Enolase_C"/>
    <property type="match status" value="1"/>
</dbReference>
<dbReference type="EMBL" id="CP041036">
    <property type="protein sequence ID" value="QDE32118.1"/>
    <property type="molecule type" value="Genomic_DNA"/>
</dbReference>
<dbReference type="FunFam" id="3.30.390.10:FF:000001">
    <property type="entry name" value="Enolase"/>
    <property type="match status" value="1"/>
</dbReference>
<dbReference type="InterPro" id="IPR036849">
    <property type="entry name" value="Enolase-like_C_sf"/>
</dbReference>
<dbReference type="SFLD" id="SFLDS00001">
    <property type="entry name" value="Enolase"/>
    <property type="match status" value="1"/>
</dbReference>
<dbReference type="SFLD" id="SFLDG00178">
    <property type="entry name" value="enolase"/>
    <property type="match status" value="1"/>
</dbReference>
<comment type="catalytic activity">
    <reaction evidence="12">
        <text>(2R)-2-phosphoglycerate = phosphoenolpyruvate + H2O</text>
        <dbReference type="Rhea" id="RHEA:10164"/>
        <dbReference type="ChEBI" id="CHEBI:15377"/>
        <dbReference type="ChEBI" id="CHEBI:58289"/>
        <dbReference type="ChEBI" id="CHEBI:58702"/>
        <dbReference type="EC" id="4.2.1.11"/>
    </reaction>
</comment>
<feature type="active site" description="Proton donor" evidence="12 13">
    <location>
        <position position="209"/>
    </location>
</feature>
<keyword evidence="5 12" id="KW-0963">Cytoplasm</keyword>
<feature type="binding site" evidence="14">
    <location>
        <begin position="370"/>
        <end position="373"/>
    </location>
    <ligand>
        <name>substrate</name>
    </ligand>
</feature>
<feature type="binding site" evidence="14">
    <location>
        <position position="168"/>
    </location>
    <ligand>
        <name>substrate</name>
    </ligand>
</feature>
<evidence type="ECO:0000259" key="16">
    <source>
        <dbReference type="SMART" id="SM01192"/>
    </source>
</evidence>
<dbReference type="CDD" id="cd03313">
    <property type="entry name" value="enolase"/>
    <property type="match status" value="1"/>
</dbReference>
<reference evidence="18 19" key="1">
    <citation type="submission" date="2019-06" db="EMBL/GenBank/DDBJ databases">
        <title>The genome of Shewanella sp. SM1901.</title>
        <authorList>
            <person name="Cha Q."/>
        </authorList>
    </citation>
    <scope>NUCLEOTIDE SEQUENCE [LARGE SCALE GENOMIC DNA]</scope>
    <source>
        <strain evidence="18 19">SM1901</strain>
    </source>
</reference>
<evidence type="ECO:0000256" key="2">
    <source>
        <dbReference type="ARBA" id="ARBA00009604"/>
    </source>
</evidence>
<keyword evidence="10 12" id="KW-0456">Lyase</keyword>
<dbReference type="NCBIfam" id="TIGR01060">
    <property type="entry name" value="eno"/>
    <property type="match status" value="1"/>
</dbReference>
<dbReference type="PROSITE" id="PS00164">
    <property type="entry name" value="ENOLASE"/>
    <property type="match status" value="1"/>
</dbReference>